<dbReference type="AlphaFoldDB" id="Q22PF8"/>
<evidence type="ECO:0000256" key="3">
    <source>
        <dbReference type="ARBA" id="ARBA00022670"/>
    </source>
</evidence>
<dbReference type="KEGG" id="tet:TTHERM_00361860"/>
<dbReference type="Gene3D" id="3.40.50.1820">
    <property type="entry name" value="alpha/beta hydrolase"/>
    <property type="match status" value="1"/>
</dbReference>
<dbReference type="PRINTS" id="PR00724">
    <property type="entry name" value="CRBOXYPTASEC"/>
</dbReference>
<evidence type="ECO:0000256" key="6">
    <source>
        <dbReference type="ARBA" id="ARBA00023180"/>
    </source>
</evidence>
<dbReference type="EC" id="3.4.16.-" evidence="7"/>
<keyword evidence="9" id="KW-1185">Reference proteome</keyword>
<keyword evidence="3 7" id="KW-0645">Protease</keyword>
<proteinExistence type="inferred from homology"/>
<dbReference type="PROSITE" id="PS00560">
    <property type="entry name" value="CARBOXYPEPT_SER_HIS"/>
    <property type="match status" value="1"/>
</dbReference>
<organism evidence="8 9">
    <name type="scientific">Tetrahymena thermophila (strain SB210)</name>
    <dbReference type="NCBI Taxonomy" id="312017"/>
    <lineage>
        <taxon>Eukaryota</taxon>
        <taxon>Sar</taxon>
        <taxon>Alveolata</taxon>
        <taxon>Ciliophora</taxon>
        <taxon>Intramacronucleata</taxon>
        <taxon>Oligohymenophorea</taxon>
        <taxon>Hymenostomatida</taxon>
        <taxon>Tetrahymenina</taxon>
        <taxon>Tetrahymenidae</taxon>
        <taxon>Tetrahymena</taxon>
    </lineage>
</organism>
<dbReference type="InterPro" id="IPR001563">
    <property type="entry name" value="Peptidase_S10"/>
</dbReference>
<dbReference type="PANTHER" id="PTHR11802">
    <property type="entry name" value="SERINE PROTEASE FAMILY S10 SERINE CARBOXYPEPTIDASE"/>
    <property type="match status" value="1"/>
</dbReference>
<dbReference type="ESTHER" id="tetts-q22pf8">
    <property type="family name" value="Carboxypeptidase_S10"/>
</dbReference>
<evidence type="ECO:0000256" key="7">
    <source>
        <dbReference type="RuleBase" id="RU361156"/>
    </source>
</evidence>
<feature type="chain" id="PRO_5005142852" description="Carboxypeptidase" evidence="7">
    <location>
        <begin position="21"/>
        <end position="466"/>
    </location>
</feature>
<keyword evidence="6" id="KW-0325">Glycoprotein</keyword>
<accession>Q22PF8</accession>
<dbReference type="HOGENOM" id="CLU_008523_10_1_1"/>
<dbReference type="GO" id="GO:0004185">
    <property type="term" value="F:serine-type carboxypeptidase activity"/>
    <property type="evidence" value="ECO:0007669"/>
    <property type="project" value="UniProtKB-UniRule"/>
</dbReference>
<evidence type="ECO:0000256" key="2">
    <source>
        <dbReference type="ARBA" id="ARBA00022645"/>
    </source>
</evidence>
<dbReference type="GeneID" id="7842364"/>
<dbReference type="EMBL" id="GG662855">
    <property type="protein sequence ID" value="EAR87151.1"/>
    <property type="molecule type" value="Genomic_DNA"/>
</dbReference>
<feature type="signal peptide" evidence="7">
    <location>
        <begin position="1"/>
        <end position="20"/>
    </location>
</feature>
<evidence type="ECO:0000256" key="4">
    <source>
        <dbReference type="ARBA" id="ARBA00022729"/>
    </source>
</evidence>
<dbReference type="InterPro" id="IPR018202">
    <property type="entry name" value="Ser_caboxypep_ser_AS"/>
</dbReference>
<protein>
    <recommendedName>
        <fullName evidence="7">Carboxypeptidase</fullName>
        <ecNumber evidence="7">3.4.16.-</ecNumber>
    </recommendedName>
</protein>
<dbReference type="GO" id="GO:0006508">
    <property type="term" value="P:proteolysis"/>
    <property type="evidence" value="ECO:0007669"/>
    <property type="project" value="UniProtKB-KW"/>
</dbReference>
<dbReference type="RefSeq" id="XP_001007396.1">
    <property type="nucleotide sequence ID" value="XM_001007396.1"/>
</dbReference>
<evidence type="ECO:0000313" key="9">
    <source>
        <dbReference type="Proteomes" id="UP000009168"/>
    </source>
</evidence>
<dbReference type="PROSITE" id="PS51257">
    <property type="entry name" value="PROKAR_LIPOPROTEIN"/>
    <property type="match status" value="1"/>
</dbReference>
<dbReference type="SUPFAM" id="SSF53474">
    <property type="entry name" value="alpha/beta-Hydrolases"/>
    <property type="match status" value="1"/>
</dbReference>
<name>Q22PF8_TETTS</name>
<dbReference type="MEROPS" id="S10.003"/>
<keyword evidence="4 7" id="KW-0732">Signal</keyword>
<dbReference type="InterPro" id="IPR029058">
    <property type="entry name" value="AB_hydrolase_fold"/>
</dbReference>
<reference evidence="9" key="1">
    <citation type="journal article" date="2006" name="PLoS Biol.">
        <title>Macronuclear genome sequence of the ciliate Tetrahymena thermophila, a model eukaryote.</title>
        <authorList>
            <person name="Eisen J.A."/>
            <person name="Coyne R.S."/>
            <person name="Wu M."/>
            <person name="Wu D."/>
            <person name="Thiagarajan M."/>
            <person name="Wortman J.R."/>
            <person name="Badger J.H."/>
            <person name="Ren Q."/>
            <person name="Amedeo P."/>
            <person name="Jones K.M."/>
            <person name="Tallon L.J."/>
            <person name="Delcher A.L."/>
            <person name="Salzberg S.L."/>
            <person name="Silva J.C."/>
            <person name="Haas B.J."/>
            <person name="Majoros W.H."/>
            <person name="Farzad M."/>
            <person name="Carlton J.M."/>
            <person name="Smith R.K. Jr."/>
            <person name="Garg J."/>
            <person name="Pearlman R.E."/>
            <person name="Karrer K.M."/>
            <person name="Sun L."/>
            <person name="Manning G."/>
            <person name="Elde N.C."/>
            <person name="Turkewitz A.P."/>
            <person name="Asai D.J."/>
            <person name="Wilkes D.E."/>
            <person name="Wang Y."/>
            <person name="Cai H."/>
            <person name="Collins K."/>
            <person name="Stewart B.A."/>
            <person name="Lee S.R."/>
            <person name="Wilamowska K."/>
            <person name="Weinberg Z."/>
            <person name="Ruzzo W.L."/>
            <person name="Wloga D."/>
            <person name="Gaertig J."/>
            <person name="Frankel J."/>
            <person name="Tsao C.-C."/>
            <person name="Gorovsky M.A."/>
            <person name="Keeling P.J."/>
            <person name="Waller R.F."/>
            <person name="Patron N.J."/>
            <person name="Cherry J.M."/>
            <person name="Stover N.A."/>
            <person name="Krieger C.J."/>
            <person name="del Toro C."/>
            <person name="Ryder H.F."/>
            <person name="Williamson S.C."/>
            <person name="Barbeau R.A."/>
            <person name="Hamilton E.P."/>
            <person name="Orias E."/>
        </authorList>
    </citation>
    <scope>NUCLEOTIDE SEQUENCE [LARGE SCALE GENOMIC DNA]</scope>
    <source>
        <strain evidence="9">SB210</strain>
    </source>
</reference>
<dbReference type="InterPro" id="IPR033124">
    <property type="entry name" value="Ser_caboxypep_his_AS"/>
</dbReference>
<evidence type="ECO:0000256" key="5">
    <source>
        <dbReference type="ARBA" id="ARBA00022801"/>
    </source>
</evidence>
<dbReference type="Proteomes" id="UP000009168">
    <property type="component" value="Unassembled WGS sequence"/>
</dbReference>
<dbReference type="InParanoid" id="Q22PF8"/>
<keyword evidence="2 7" id="KW-0121">Carboxypeptidase</keyword>
<keyword evidence="5 7" id="KW-0378">Hydrolase</keyword>
<dbReference type="PANTHER" id="PTHR11802:SF3">
    <property type="entry name" value="RETINOID-INDUCIBLE SERINE CARBOXYPEPTIDASE"/>
    <property type="match status" value="1"/>
</dbReference>
<sequence>MSKSEKIIYLLVICFAFASCRNTTCNKYQDKYALNHTFYTGYLDVGFNDSVTGLAFVFYSKQNATTPEEIAAAPTLIWLNGGPGSSSMYGAFFENGPYRVLNKSNEMVVEQNPNSWTQNYNMLYIDQPIAVGFSRSAMDEYNPVNEDQVAEQFYKGLLSLYTSGCYSDVIYHSSPLFIAGESYAGKYIPNIAAEILKQNNQTEITGNLKIPLKGISIGNPLLDPQHQLYQLGQFGLDNKLISHSTYLKISKILIKMKKYLDKNMYEEAADEYDNALQTFMMNGLVPLENPFNYKTGPYPNEFIKQFCQKYIQNFGFDEDFVFDSSSFYIYLSLKHDVFAPNGIPALVNVLEQKLPVIIYNGNNDIKVNTPGIQYAINNFEWYGKQQFSQLPMLDLNMTSPFGQVKEIGQIKSFDTLTFAIVYDAGHQAPYDQPESLSFLIESFVGQTLQLEASKTIKDENKNIYQQ</sequence>
<dbReference type="STRING" id="312017.Q22PF8"/>
<dbReference type="OMA" id="QVVHIAS"/>
<dbReference type="Pfam" id="PF00450">
    <property type="entry name" value="Peptidase_S10"/>
    <property type="match status" value="1"/>
</dbReference>
<dbReference type="PROSITE" id="PS00131">
    <property type="entry name" value="CARBOXYPEPT_SER_SER"/>
    <property type="match status" value="1"/>
</dbReference>
<gene>
    <name evidence="8" type="ORF">TTHERM_00361860</name>
</gene>
<comment type="similarity">
    <text evidence="1 7">Belongs to the peptidase S10 family.</text>
</comment>
<evidence type="ECO:0000256" key="1">
    <source>
        <dbReference type="ARBA" id="ARBA00009431"/>
    </source>
</evidence>
<dbReference type="OrthoDB" id="433625at2759"/>
<dbReference type="eggNOG" id="KOG1282">
    <property type="taxonomic scope" value="Eukaryota"/>
</dbReference>
<evidence type="ECO:0000313" key="8">
    <source>
        <dbReference type="EMBL" id="EAR87151.1"/>
    </source>
</evidence>